<dbReference type="CDD" id="cd00519">
    <property type="entry name" value="Lipase_3"/>
    <property type="match status" value="1"/>
</dbReference>
<feature type="domain" description="Fungal lipase-type" evidence="2">
    <location>
        <begin position="94"/>
        <end position="238"/>
    </location>
</feature>
<dbReference type="OrthoDB" id="257725at2759"/>
<dbReference type="SUPFAM" id="SSF53474">
    <property type="entry name" value="alpha/beta-Hydrolases"/>
    <property type="match status" value="1"/>
</dbReference>
<dbReference type="VEuPathDB" id="TriTrypDB:LpyrH10_32_0020"/>
<dbReference type="PROSITE" id="PS51257">
    <property type="entry name" value="PROKAR_LIPOPROTEIN"/>
    <property type="match status" value="1"/>
</dbReference>
<evidence type="ECO:0000256" key="1">
    <source>
        <dbReference type="SAM" id="SignalP"/>
    </source>
</evidence>
<dbReference type="Pfam" id="PF01764">
    <property type="entry name" value="Lipase_3"/>
    <property type="match status" value="1"/>
</dbReference>
<accession>A0A0M9FQ73</accession>
<organism evidence="3 4">
    <name type="scientific">Leptomonas pyrrhocoris</name>
    <name type="common">Firebug parasite</name>
    <dbReference type="NCBI Taxonomy" id="157538"/>
    <lineage>
        <taxon>Eukaryota</taxon>
        <taxon>Discoba</taxon>
        <taxon>Euglenozoa</taxon>
        <taxon>Kinetoplastea</taxon>
        <taxon>Metakinetoplastina</taxon>
        <taxon>Trypanosomatida</taxon>
        <taxon>Trypanosomatidae</taxon>
        <taxon>Leishmaniinae</taxon>
        <taxon>Leptomonas</taxon>
    </lineage>
</organism>
<evidence type="ECO:0000313" key="3">
    <source>
        <dbReference type="EMBL" id="KPA73825.1"/>
    </source>
</evidence>
<dbReference type="RefSeq" id="XP_015652264.1">
    <property type="nucleotide sequence ID" value="XM_015808944.1"/>
</dbReference>
<dbReference type="OMA" id="ETVFEYH"/>
<dbReference type="AlphaFoldDB" id="A0A0M9FQ73"/>
<dbReference type="Proteomes" id="UP000037923">
    <property type="component" value="Unassembled WGS sequence"/>
</dbReference>
<protein>
    <submittedName>
        <fullName evidence="3">Lipase-like protein</fullName>
    </submittedName>
</protein>
<dbReference type="InterPro" id="IPR002921">
    <property type="entry name" value="Fungal_lipase-type"/>
</dbReference>
<evidence type="ECO:0000259" key="2">
    <source>
        <dbReference type="Pfam" id="PF01764"/>
    </source>
</evidence>
<name>A0A0M9FQ73_LEPPY</name>
<reference evidence="3 4" key="1">
    <citation type="submission" date="2015-07" db="EMBL/GenBank/DDBJ databases">
        <title>High-quality genome of monoxenous trypanosomatid Leptomonas pyrrhocoris.</title>
        <authorList>
            <person name="Flegontov P."/>
            <person name="Butenko A."/>
            <person name="Firsov S."/>
            <person name="Vlcek C."/>
            <person name="Logacheva M.D."/>
            <person name="Field M."/>
            <person name="Filatov D."/>
            <person name="Flegontova O."/>
            <person name="Gerasimov E."/>
            <person name="Jackson A.P."/>
            <person name="Kelly S."/>
            <person name="Opperdoes F."/>
            <person name="O'Reilly A."/>
            <person name="Votypka J."/>
            <person name="Yurchenko V."/>
            <person name="Lukes J."/>
        </authorList>
    </citation>
    <scope>NUCLEOTIDE SEQUENCE [LARGE SCALE GENOMIC DNA]</scope>
    <source>
        <strain evidence="3">H10</strain>
    </source>
</reference>
<dbReference type="GO" id="GO:0006629">
    <property type="term" value="P:lipid metabolic process"/>
    <property type="evidence" value="ECO:0007669"/>
    <property type="project" value="InterPro"/>
</dbReference>
<dbReference type="PANTHER" id="PTHR45856:SF25">
    <property type="entry name" value="FUNGAL LIPASE-LIKE DOMAIN-CONTAINING PROTEIN"/>
    <property type="match status" value="1"/>
</dbReference>
<dbReference type="PANTHER" id="PTHR45856">
    <property type="entry name" value="ALPHA/BETA-HYDROLASES SUPERFAMILY PROTEIN"/>
    <property type="match status" value="1"/>
</dbReference>
<feature type="chain" id="PRO_5005836026" evidence="1">
    <location>
        <begin position="27"/>
        <end position="326"/>
    </location>
</feature>
<dbReference type="Gene3D" id="3.40.50.1820">
    <property type="entry name" value="alpha/beta hydrolase"/>
    <property type="match status" value="1"/>
</dbReference>
<dbReference type="InterPro" id="IPR029058">
    <property type="entry name" value="AB_hydrolase_fold"/>
</dbReference>
<proteinExistence type="predicted"/>
<comment type="caution">
    <text evidence="3">The sequence shown here is derived from an EMBL/GenBank/DDBJ whole genome shotgun (WGS) entry which is preliminary data.</text>
</comment>
<dbReference type="InterPro" id="IPR051218">
    <property type="entry name" value="Sec_MonoDiacylglyc_Lipase"/>
</dbReference>
<evidence type="ECO:0000313" key="4">
    <source>
        <dbReference type="Proteomes" id="UP000037923"/>
    </source>
</evidence>
<dbReference type="EMBL" id="LGTL01000032">
    <property type="protein sequence ID" value="KPA73825.1"/>
    <property type="molecule type" value="Genomic_DNA"/>
</dbReference>
<keyword evidence="4" id="KW-1185">Reference proteome</keyword>
<dbReference type="GeneID" id="26909752"/>
<sequence>MGRRCATWLLLCAAVLLACCLCGCAAKREFSEAEAWRHHYYARATDCGITPVDRWTCGHICSNVPGFETYAVLNNDDFGTRGFVGVDHNNSQIVVAYRGSDDLANWLLDLLAVPVQYKPDDCGSGCKVHAGFMLSYLSLSTDTSDAVLTLLGTYPNYGIVVTGHSLGGAMATLAAADLQDLLNHGNFTPAPQPVTLYTYGSPRVGNAAFAQWVTDLLSDGASYRITHSRDPIVRLPPISWGFAHVTSEVFYKSLQNISRVMCVDTVTKQDGKCSIGMFSVIVWDHLYYMGEYTGCDSDSLTAKTSVPRLPLKLYLILFWEFIKHIF</sequence>
<feature type="signal peptide" evidence="1">
    <location>
        <begin position="1"/>
        <end position="26"/>
    </location>
</feature>
<gene>
    <name evidence="3" type="ORF">ABB37_09469</name>
</gene>
<keyword evidence="1" id="KW-0732">Signal</keyword>